<keyword evidence="2" id="KW-0689">Ribosomal protein</keyword>
<dbReference type="InterPro" id="IPR018269">
    <property type="entry name" value="Ribosomal_uS13_CS"/>
</dbReference>
<dbReference type="PROSITE" id="PS50159">
    <property type="entry name" value="RIBOSOMAL_S13_2"/>
    <property type="match status" value="1"/>
</dbReference>
<evidence type="ECO:0000256" key="2">
    <source>
        <dbReference type="ARBA" id="ARBA00022980"/>
    </source>
</evidence>
<dbReference type="Pfam" id="PF00416">
    <property type="entry name" value="Ribosomal_S13"/>
    <property type="match status" value="2"/>
</dbReference>
<dbReference type="PANTHER" id="PTHR10871:SF1">
    <property type="entry name" value="SMALL RIBOSOMAL SUBUNIT PROTEIN US13M"/>
    <property type="match status" value="1"/>
</dbReference>
<gene>
    <name evidence="4" type="ORF">Syun_007271</name>
</gene>
<organism evidence="4 5">
    <name type="scientific">Stephania yunnanensis</name>
    <dbReference type="NCBI Taxonomy" id="152371"/>
    <lineage>
        <taxon>Eukaryota</taxon>
        <taxon>Viridiplantae</taxon>
        <taxon>Streptophyta</taxon>
        <taxon>Embryophyta</taxon>
        <taxon>Tracheophyta</taxon>
        <taxon>Spermatophyta</taxon>
        <taxon>Magnoliopsida</taxon>
        <taxon>Ranunculales</taxon>
        <taxon>Menispermaceae</taxon>
        <taxon>Menispermoideae</taxon>
        <taxon>Cissampelideae</taxon>
        <taxon>Stephania</taxon>
    </lineage>
</organism>
<name>A0AAP0PZ84_9MAGN</name>
<dbReference type="PANTHER" id="PTHR10871">
    <property type="entry name" value="30S RIBOSOMAL PROTEIN S13/40S RIBOSOMAL PROTEIN S18"/>
    <property type="match status" value="1"/>
</dbReference>
<comment type="similarity">
    <text evidence="1">Belongs to the universal ribosomal protein uS13 family.</text>
</comment>
<evidence type="ECO:0000256" key="3">
    <source>
        <dbReference type="ARBA" id="ARBA00023274"/>
    </source>
</evidence>
<evidence type="ECO:0008006" key="6">
    <source>
        <dbReference type="Google" id="ProtNLM"/>
    </source>
</evidence>
<evidence type="ECO:0000313" key="4">
    <source>
        <dbReference type="EMBL" id="KAK9160930.1"/>
    </source>
</evidence>
<dbReference type="GO" id="GO:0003735">
    <property type="term" value="F:structural constituent of ribosome"/>
    <property type="evidence" value="ECO:0007669"/>
    <property type="project" value="InterPro"/>
</dbReference>
<dbReference type="InterPro" id="IPR027437">
    <property type="entry name" value="Rbsml_uS13_C"/>
</dbReference>
<dbReference type="Gene3D" id="1.10.8.50">
    <property type="match status" value="1"/>
</dbReference>
<dbReference type="GO" id="GO:0015935">
    <property type="term" value="C:small ribosomal subunit"/>
    <property type="evidence" value="ECO:0007669"/>
    <property type="project" value="TreeGrafter"/>
</dbReference>
<dbReference type="GO" id="GO:0005739">
    <property type="term" value="C:mitochondrion"/>
    <property type="evidence" value="ECO:0007669"/>
    <property type="project" value="TreeGrafter"/>
</dbReference>
<dbReference type="GO" id="GO:0006412">
    <property type="term" value="P:translation"/>
    <property type="evidence" value="ECO:0007669"/>
    <property type="project" value="InterPro"/>
</dbReference>
<proteinExistence type="inferred from homology"/>
<comment type="caution">
    <text evidence="4">The sequence shown here is derived from an EMBL/GenBank/DDBJ whole genome shotgun (WGS) entry which is preliminary data.</text>
</comment>
<keyword evidence="5" id="KW-1185">Reference proteome</keyword>
<sequence length="140" mass="15906">MLNMAQTLAMLLIYNGANLINLLQRTHHLAIPYQSVIASDKRIGYSLQNIHGVGRSRGRQILSDLDVDNKITKDLSAYELVTIRDERRFNAQAIRRLEPIQCYRGVRHIEGLPCRGQSMKNNCRTLKGKRVPIAGKKAPR</sequence>
<dbReference type="SUPFAM" id="SSF46946">
    <property type="entry name" value="S13-like H2TH domain"/>
    <property type="match status" value="1"/>
</dbReference>
<keyword evidence="3" id="KW-0687">Ribonucleoprotein</keyword>
<dbReference type="InterPro" id="IPR010979">
    <property type="entry name" value="Ribosomal_uS13-like_H2TH"/>
</dbReference>
<protein>
    <recommendedName>
        <fullName evidence="6">Ribosomal protein S13</fullName>
    </recommendedName>
</protein>
<dbReference type="GO" id="GO:0003723">
    <property type="term" value="F:RNA binding"/>
    <property type="evidence" value="ECO:0007669"/>
    <property type="project" value="InterPro"/>
</dbReference>
<dbReference type="AlphaFoldDB" id="A0AAP0PZ84"/>
<reference evidence="4 5" key="1">
    <citation type="submission" date="2024-01" db="EMBL/GenBank/DDBJ databases">
        <title>Genome assemblies of Stephania.</title>
        <authorList>
            <person name="Yang L."/>
        </authorList>
    </citation>
    <scope>NUCLEOTIDE SEQUENCE [LARGE SCALE GENOMIC DNA]</scope>
    <source>
        <strain evidence="4">YNDBR</strain>
        <tissue evidence="4">Leaf</tissue>
    </source>
</reference>
<dbReference type="InterPro" id="IPR001892">
    <property type="entry name" value="Ribosomal_uS13"/>
</dbReference>
<dbReference type="PROSITE" id="PS00646">
    <property type="entry name" value="RIBOSOMAL_S13_1"/>
    <property type="match status" value="1"/>
</dbReference>
<accession>A0AAP0PZ84</accession>
<dbReference type="Gene3D" id="4.10.910.10">
    <property type="entry name" value="30s ribosomal protein s13, domain 2"/>
    <property type="match status" value="1"/>
</dbReference>
<dbReference type="Proteomes" id="UP001420932">
    <property type="component" value="Unassembled WGS sequence"/>
</dbReference>
<evidence type="ECO:0000313" key="5">
    <source>
        <dbReference type="Proteomes" id="UP001420932"/>
    </source>
</evidence>
<evidence type="ECO:0000256" key="1">
    <source>
        <dbReference type="ARBA" id="ARBA00008080"/>
    </source>
</evidence>
<dbReference type="EMBL" id="JBBNAF010000003">
    <property type="protein sequence ID" value="KAK9160930.1"/>
    <property type="molecule type" value="Genomic_DNA"/>
</dbReference>